<evidence type="ECO:0000256" key="1">
    <source>
        <dbReference type="ARBA" id="ARBA00004141"/>
    </source>
</evidence>
<evidence type="ECO:0000313" key="7">
    <source>
        <dbReference type="EMBL" id="KAF2020487.1"/>
    </source>
</evidence>
<evidence type="ECO:0000256" key="6">
    <source>
        <dbReference type="SAM" id="Phobius"/>
    </source>
</evidence>
<dbReference type="Pfam" id="PF08592">
    <property type="entry name" value="Anthrone_oxy"/>
    <property type="match status" value="1"/>
</dbReference>
<gene>
    <name evidence="7" type="ORF">BU24DRAFT_416169</name>
</gene>
<feature type="transmembrane region" description="Helical" evidence="6">
    <location>
        <begin position="161"/>
        <end position="179"/>
    </location>
</feature>
<sequence>MSDSLGQLFTQQPPVLFRVAQLVGITGSAFVFGQNAFLSYGACPTIMEAPAPLAARQWVKMYNSAHIVGPITAIASGLSAAYVAYNQAPESLAFKLNVAAAVLLPSIVPFTYAFIVPTNKKLFAKADSLAATSLDNKAAEAGVAKEETVHALIDKWATLNFARALIVGAAALLAAWAAADKREVVGFREIALDVGANRLGN</sequence>
<keyword evidence="4 6" id="KW-0472">Membrane</keyword>
<comment type="subcellular location">
    <subcellularLocation>
        <location evidence="1">Membrane</location>
        <topology evidence="1">Multi-pass membrane protein</topology>
    </subcellularLocation>
</comment>
<dbReference type="GO" id="GO:0016020">
    <property type="term" value="C:membrane"/>
    <property type="evidence" value="ECO:0007669"/>
    <property type="project" value="UniProtKB-SubCell"/>
</dbReference>
<dbReference type="PANTHER" id="PTHR35042">
    <property type="entry name" value="ANTHRONE OXYGENASE ENCC"/>
    <property type="match status" value="1"/>
</dbReference>
<keyword evidence="3 6" id="KW-1133">Transmembrane helix</keyword>
<keyword evidence="2 6" id="KW-0812">Transmembrane</keyword>
<name>A0A6A5Y630_9PLEO</name>
<evidence type="ECO:0000256" key="5">
    <source>
        <dbReference type="ARBA" id="ARBA00034313"/>
    </source>
</evidence>
<evidence type="ECO:0000256" key="3">
    <source>
        <dbReference type="ARBA" id="ARBA00022989"/>
    </source>
</evidence>
<accession>A0A6A5Y630</accession>
<evidence type="ECO:0000256" key="4">
    <source>
        <dbReference type="ARBA" id="ARBA00023136"/>
    </source>
</evidence>
<evidence type="ECO:0000313" key="8">
    <source>
        <dbReference type="Proteomes" id="UP000799778"/>
    </source>
</evidence>
<dbReference type="Proteomes" id="UP000799778">
    <property type="component" value="Unassembled WGS sequence"/>
</dbReference>
<reference evidence="7" key="1">
    <citation type="journal article" date="2020" name="Stud. Mycol.">
        <title>101 Dothideomycetes genomes: a test case for predicting lifestyles and emergence of pathogens.</title>
        <authorList>
            <person name="Haridas S."/>
            <person name="Albert R."/>
            <person name="Binder M."/>
            <person name="Bloem J."/>
            <person name="Labutti K."/>
            <person name="Salamov A."/>
            <person name="Andreopoulos B."/>
            <person name="Baker S."/>
            <person name="Barry K."/>
            <person name="Bills G."/>
            <person name="Bluhm B."/>
            <person name="Cannon C."/>
            <person name="Castanera R."/>
            <person name="Culley D."/>
            <person name="Daum C."/>
            <person name="Ezra D."/>
            <person name="Gonzalez J."/>
            <person name="Henrissat B."/>
            <person name="Kuo A."/>
            <person name="Liang C."/>
            <person name="Lipzen A."/>
            <person name="Lutzoni F."/>
            <person name="Magnuson J."/>
            <person name="Mondo S."/>
            <person name="Nolan M."/>
            <person name="Ohm R."/>
            <person name="Pangilinan J."/>
            <person name="Park H.-J."/>
            <person name="Ramirez L."/>
            <person name="Alfaro M."/>
            <person name="Sun H."/>
            <person name="Tritt A."/>
            <person name="Yoshinaga Y."/>
            <person name="Zwiers L.-H."/>
            <person name="Turgeon B."/>
            <person name="Goodwin S."/>
            <person name="Spatafora J."/>
            <person name="Crous P."/>
            <person name="Grigoriev I."/>
        </authorList>
    </citation>
    <scope>NUCLEOTIDE SEQUENCE</scope>
    <source>
        <strain evidence="7">CBS 175.79</strain>
    </source>
</reference>
<dbReference type="OrthoDB" id="5954308at2759"/>
<dbReference type="GeneID" id="54283781"/>
<keyword evidence="8" id="KW-1185">Reference proteome</keyword>
<comment type="similarity">
    <text evidence="5">Belongs to the anthrone oxygenase family.</text>
</comment>
<dbReference type="RefSeq" id="XP_033388826.1">
    <property type="nucleotide sequence ID" value="XM_033526384.1"/>
</dbReference>
<evidence type="ECO:0000256" key="2">
    <source>
        <dbReference type="ARBA" id="ARBA00022692"/>
    </source>
</evidence>
<evidence type="ECO:0008006" key="9">
    <source>
        <dbReference type="Google" id="ProtNLM"/>
    </source>
</evidence>
<dbReference type="InterPro" id="IPR013901">
    <property type="entry name" value="Anthrone_oxy"/>
</dbReference>
<feature type="transmembrane region" description="Helical" evidence="6">
    <location>
        <begin position="92"/>
        <end position="115"/>
    </location>
</feature>
<proteinExistence type="inferred from homology"/>
<dbReference type="AlphaFoldDB" id="A0A6A5Y630"/>
<organism evidence="7 8">
    <name type="scientific">Aaosphaeria arxii CBS 175.79</name>
    <dbReference type="NCBI Taxonomy" id="1450172"/>
    <lineage>
        <taxon>Eukaryota</taxon>
        <taxon>Fungi</taxon>
        <taxon>Dikarya</taxon>
        <taxon>Ascomycota</taxon>
        <taxon>Pezizomycotina</taxon>
        <taxon>Dothideomycetes</taxon>
        <taxon>Pleosporomycetidae</taxon>
        <taxon>Pleosporales</taxon>
        <taxon>Pleosporales incertae sedis</taxon>
        <taxon>Aaosphaeria</taxon>
    </lineage>
</organism>
<feature type="transmembrane region" description="Helical" evidence="6">
    <location>
        <begin position="67"/>
        <end position="85"/>
    </location>
</feature>
<dbReference type="EMBL" id="ML978066">
    <property type="protein sequence ID" value="KAF2020487.1"/>
    <property type="molecule type" value="Genomic_DNA"/>
</dbReference>
<dbReference type="PANTHER" id="PTHR35042:SF1">
    <property type="entry name" value="DUF1772-DOMAIN-CONTAINING PROTEIN"/>
    <property type="match status" value="1"/>
</dbReference>
<protein>
    <recommendedName>
        <fullName evidence="9">DUF1772-domain-containing protein</fullName>
    </recommendedName>
</protein>